<comment type="function">
    <text evidence="11">Binds directly to 23S rRNA. Probably involved in E site tRNA release.</text>
</comment>
<dbReference type="PANTHER" id="PTHR36427:SF3">
    <property type="entry name" value="LARGE RIBOSOMAL SUBUNIT PROTEIN UL1M"/>
    <property type="match status" value="1"/>
</dbReference>
<dbReference type="GO" id="GO:0019843">
    <property type="term" value="F:rRNA binding"/>
    <property type="evidence" value="ECO:0007669"/>
    <property type="project" value="UniProtKB-UniRule"/>
</dbReference>
<evidence type="ECO:0000256" key="4">
    <source>
        <dbReference type="ARBA" id="ARBA00022555"/>
    </source>
</evidence>
<evidence type="ECO:0000256" key="11">
    <source>
        <dbReference type="HAMAP-Rule" id="MF_01318"/>
    </source>
</evidence>
<evidence type="ECO:0000256" key="6">
    <source>
        <dbReference type="ARBA" id="ARBA00022845"/>
    </source>
</evidence>
<comment type="similarity">
    <text evidence="1 11 12">Belongs to the universal ribosomal protein uL1 family.</text>
</comment>
<dbReference type="RefSeq" id="WP_230743319.1">
    <property type="nucleotide sequence ID" value="NZ_PGCK01000017.1"/>
</dbReference>
<dbReference type="PROSITE" id="PS01199">
    <property type="entry name" value="RIBOSOMAL_L1"/>
    <property type="match status" value="1"/>
</dbReference>
<dbReference type="Proteomes" id="UP001320159">
    <property type="component" value="Unassembled WGS sequence"/>
</dbReference>
<evidence type="ECO:0000256" key="2">
    <source>
        <dbReference type="ARBA" id="ARBA00011838"/>
    </source>
</evidence>
<keyword evidence="6 11" id="KW-0810">Translation regulation</keyword>
<organism evidence="13 14">
    <name type="scientific">Methanooceanicella nereidis</name>
    <dbReference type="NCBI Taxonomy" id="2052831"/>
    <lineage>
        <taxon>Archaea</taxon>
        <taxon>Methanobacteriati</taxon>
        <taxon>Methanobacteriota</taxon>
        <taxon>Stenosarchaea group</taxon>
        <taxon>Methanomicrobia</taxon>
        <taxon>Methanocellales</taxon>
        <taxon>Methanocellaceae</taxon>
        <taxon>Methanooceanicella</taxon>
    </lineage>
</organism>
<comment type="function">
    <text evidence="10">Probably involved in E site tRNA release. Binds directly to 23S rRNA.</text>
</comment>
<sequence>MARKETVEAVKKALTSKPNRNFTESVDLAINLKNIDMNQPKNRVDEEILLPSGLGKPIKVCVFAKGDVAVNAEKAGADYVFPPEEIEKLGGDKARAKKLAGEVDFFISETAYMPTIGKKLGQVLGPRGKMPSPLPPQADVVTMINRQKKAIKIRSKDRLTFHTTIGIESMTPEDIAENIDAIIKRLETRLEKGKFNIGSIYVKTTMGPAVRVM</sequence>
<keyword evidence="7 11" id="KW-0694">RNA-binding</keyword>
<comment type="function">
    <text evidence="11">Protein L1 is also a translational repressor protein, it controls the translation of its operon by binding to its mRNA.</text>
</comment>
<dbReference type="InterPro" id="IPR002143">
    <property type="entry name" value="Ribosomal_uL1"/>
</dbReference>
<protein>
    <recommendedName>
        <fullName evidence="11">Large ribosomal subunit protein uL1</fullName>
    </recommendedName>
</protein>
<evidence type="ECO:0000256" key="5">
    <source>
        <dbReference type="ARBA" id="ARBA00022730"/>
    </source>
</evidence>
<evidence type="ECO:0000256" key="12">
    <source>
        <dbReference type="RuleBase" id="RU000659"/>
    </source>
</evidence>
<comment type="subunit">
    <text evidence="2 11">Part of the 50S ribosomal subunit.</text>
</comment>
<dbReference type="InterPro" id="IPR028364">
    <property type="entry name" value="Ribosomal_uL1/biogenesis"/>
</dbReference>
<dbReference type="SUPFAM" id="SSF56808">
    <property type="entry name" value="Ribosomal protein L1"/>
    <property type="match status" value="1"/>
</dbReference>
<evidence type="ECO:0000256" key="8">
    <source>
        <dbReference type="ARBA" id="ARBA00022980"/>
    </source>
</evidence>
<evidence type="ECO:0000256" key="9">
    <source>
        <dbReference type="ARBA" id="ARBA00023274"/>
    </source>
</evidence>
<dbReference type="GO" id="GO:0006412">
    <property type="term" value="P:translation"/>
    <property type="evidence" value="ECO:0007669"/>
    <property type="project" value="UniProtKB-UniRule"/>
</dbReference>
<gene>
    <name evidence="11" type="primary">rpl1</name>
    <name evidence="13" type="ORF">CUJ83_15055</name>
</gene>
<keyword evidence="14" id="KW-1185">Reference proteome</keyword>
<dbReference type="InterPro" id="IPR016095">
    <property type="entry name" value="Ribosomal_uL1_3-a/b-sand"/>
</dbReference>
<evidence type="ECO:0000256" key="10">
    <source>
        <dbReference type="ARBA" id="ARBA00045545"/>
    </source>
</evidence>
<dbReference type="GO" id="GO:0000049">
    <property type="term" value="F:tRNA binding"/>
    <property type="evidence" value="ECO:0007669"/>
    <property type="project" value="UniProtKB-KW"/>
</dbReference>
<keyword evidence="5 11" id="KW-0699">rRNA-binding</keyword>
<dbReference type="EMBL" id="PGCK01000017">
    <property type="protein sequence ID" value="MCD1296320.1"/>
    <property type="molecule type" value="Genomic_DNA"/>
</dbReference>
<dbReference type="FunFam" id="3.40.50.790:FF:000005">
    <property type="entry name" value="50S ribosomal protein L1"/>
    <property type="match status" value="1"/>
</dbReference>
<keyword evidence="4 11" id="KW-0820">tRNA-binding</keyword>
<dbReference type="InterPro" id="IPR023673">
    <property type="entry name" value="Ribosomal_uL1_CS"/>
</dbReference>
<proteinExistence type="inferred from homology"/>
<name>A0AAP2RHF8_9EURY</name>
<dbReference type="CDD" id="cd00403">
    <property type="entry name" value="Ribosomal_L1"/>
    <property type="match status" value="1"/>
</dbReference>
<dbReference type="Gene3D" id="3.30.190.20">
    <property type="match status" value="1"/>
</dbReference>
<keyword evidence="8 11" id="KW-0689">Ribosomal protein</keyword>
<dbReference type="NCBIfam" id="NF003244">
    <property type="entry name" value="PRK04203.1"/>
    <property type="match status" value="1"/>
</dbReference>
<evidence type="ECO:0000313" key="14">
    <source>
        <dbReference type="Proteomes" id="UP001320159"/>
    </source>
</evidence>
<evidence type="ECO:0000256" key="1">
    <source>
        <dbReference type="ARBA" id="ARBA00010531"/>
    </source>
</evidence>
<evidence type="ECO:0000313" key="13">
    <source>
        <dbReference type="EMBL" id="MCD1296320.1"/>
    </source>
</evidence>
<evidence type="ECO:0000256" key="7">
    <source>
        <dbReference type="ARBA" id="ARBA00022884"/>
    </source>
</evidence>
<accession>A0AAP2RHF8</accession>
<keyword evidence="9 11" id="KW-0687">Ribonucleoprotein</keyword>
<reference evidence="13 14" key="1">
    <citation type="submission" date="2017-11" db="EMBL/GenBank/DDBJ databases">
        <title>Isolation and Characterization of Family Methanocellaceae Species from Potential Methane Hydrate Area Offshore Southwestern Taiwan.</title>
        <authorList>
            <person name="Zhang W.-L."/>
            <person name="Chen W.-C."/>
            <person name="Lai M.-C."/>
            <person name="Chen S.-C."/>
        </authorList>
    </citation>
    <scope>NUCLEOTIDE SEQUENCE [LARGE SCALE GENOMIC DNA]</scope>
    <source>
        <strain evidence="13 14">CWC-04</strain>
    </source>
</reference>
<dbReference type="Gene3D" id="3.40.50.790">
    <property type="match status" value="1"/>
</dbReference>
<dbReference type="Pfam" id="PF00687">
    <property type="entry name" value="Ribosomal_L1"/>
    <property type="match status" value="1"/>
</dbReference>
<dbReference type="PANTHER" id="PTHR36427">
    <property type="entry name" value="54S RIBOSOMAL PROTEIN L1, MITOCHONDRIAL"/>
    <property type="match status" value="1"/>
</dbReference>
<comment type="caution">
    <text evidence="13">The sequence shown here is derived from an EMBL/GenBank/DDBJ whole genome shotgun (WGS) entry which is preliminary data.</text>
</comment>
<dbReference type="GO" id="GO:0006417">
    <property type="term" value="P:regulation of translation"/>
    <property type="evidence" value="ECO:0007669"/>
    <property type="project" value="UniProtKB-KW"/>
</dbReference>
<keyword evidence="3 11" id="KW-0678">Repressor</keyword>
<dbReference type="InterPro" id="IPR023669">
    <property type="entry name" value="Ribosomal_uL1_arc"/>
</dbReference>
<evidence type="ECO:0000256" key="3">
    <source>
        <dbReference type="ARBA" id="ARBA00022491"/>
    </source>
</evidence>
<dbReference type="InterPro" id="IPR023674">
    <property type="entry name" value="Ribosomal_uL1-like"/>
</dbReference>
<dbReference type="HAMAP" id="MF_01318_A">
    <property type="entry name" value="Ribosomal_uL1_A"/>
    <property type="match status" value="1"/>
</dbReference>
<dbReference type="AlphaFoldDB" id="A0AAP2RHF8"/>
<dbReference type="PIRSF" id="PIRSF002155">
    <property type="entry name" value="Ribosomal_L1"/>
    <property type="match status" value="1"/>
</dbReference>
<dbReference type="GO" id="GO:0015934">
    <property type="term" value="C:large ribosomal subunit"/>
    <property type="evidence" value="ECO:0007669"/>
    <property type="project" value="InterPro"/>
</dbReference>
<dbReference type="GO" id="GO:0003735">
    <property type="term" value="F:structural constituent of ribosome"/>
    <property type="evidence" value="ECO:0007669"/>
    <property type="project" value="InterPro"/>
</dbReference>